<dbReference type="SUPFAM" id="SSF51395">
    <property type="entry name" value="FMN-linked oxidoreductases"/>
    <property type="match status" value="1"/>
</dbReference>
<comment type="function">
    <text evidence="1">Catalyzes the synthesis of 5,6-dihydrouridine (D), a modified base found in the D-loop of most tRNAs, via the reduction of the C5-C6 double bond in target uridines.</text>
</comment>
<name>A0A3B0WAI9_9ZZZZ</name>
<evidence type="ECO:0000256" key="9">
    <source>
        <dbReference type="ARBA" id="ARBA00048205"/>
    </source>
</evidence>
<evidence type="ECO:0000256" key="7">
    <source>
        <dbReference type="ARBA" id="ARBA00022884"/>
    </source>
</evidence>
<dbReference type="EMBL" id="UOEU01000810">
    <property type="protein sequence ID" value="VAW40734.1"/>
    <property type="molecule type" value="Genomic_DNA"/>
</dbReference>
<dbReference type="GO" id="GO:0000049">
    <property type="term" value="F:tRNA binding"/>
    <property type="evidence" value="ECO:0007669"/>
    <property type="project" value="UniProtKB-KW"/>
</dbReference>
<dbReference type="PANTHER" id="PTHR45846:SF1">
    <property type="entry name" value="TRNA-DIHYDROURIDINE(47) SYNTHASE [NAD(P)(+)]-LIKE"/>
    <property type="match status" value="1"/>
</dbReference>
<gene>
    <name evidence="12" type="ORF">MNBD_CHLOROFLEXI01-4326</name>
</gene>
<proteinExistence type="predicted"/>
<keyword evidence="3" id="KW-0285">Flavoprotein</keyword>
<sequence length="338" mass="37652">MSQEPTFTVGGLPVFGDTILSPMAGYSDVPYRALCRAYGSAMHYTEFVPVEALLGRRVHPRFRRRLDSQPREQPGEHPMVFQIFGNDAQKLLEAALRIQEWGPDIIDINMGCATRKVSGRGAGVGMMPQPALIAETFKLLTDHLQVPVTGKIRLGWDATQQNFLQIGRILQDNGAALIAMHARTKVQKYGGEANWDCIAELKQTVSVPVIGNGDVKTVEDIDRMKAHSGCDAVMIGRAAIGNPWIFARKRREDISIEELVTAVRLHAREMVNYYGELPGLRQFRKHLKRYFADIPGIDAMIKQMLNNESLTQFEAILLEVETAVPNNAPLKSLMVTTV</sequence>
<dbReference type="InterPro" id="IPR001269">
    <property type="entry name" value="DUS_fam"/>
</dbReference>
<comment type="catalytic activity">
    <reaction evidence="9">
        <text>a 5,6-dihydrouridine in tRNA + NADP(+) = a uridine in tRNA + NADPH + H(+)</text>
        <dbReference type="Rhea" id="RHEA:23624"/>
        <dbReference type="Rhea" id="RHEA-COMP:13339"/>
        <dbReference type="Rhea" id="RHEA-COMP:13887"/>
        <dbReference type="ChEBI" id="CHEBI:15378"/>
        <dbReference type="ChEBI" id="CHEBI:57783"/>
        <dbReference type="ChEBI" id="CHEBI:58349"/>
        <dbReference type="ChEBI" id="CHEBI:65315"/>
        <dbReference type="ChEBI" id="CHEBI:74443"/>
    </reaction>
</comment>
<evidence type="ECO:0000256" key="8">
    <source>
        <dbReference type="ARBA" id="ARBA00023002"/>
    </source>
</evidence>
<evidence type="ECO:0000256" key="6">
    <source>
        <dbReference type="ARBA" id="ARBA00022857"/>
    </source>
</evidence>
<evidence type="ECO:0000313" key="12">
    <source>
        <dbReference type="EMBL" id="VAW40734.1"/>
    </source>
</evidence>
<dbReference type="GO" id="GO:0050660">
    <property type="term" value="F:flavin adenine dinucleotide binding"/>
    <property type="evidence" value="ECO:0007669"/>
    <property type="project" value="InterPro"/>
</dbReference>
<keyword evidence="2" id="KW-0820">tRNA-binding</keyword>
<evidence type="ECO:0000256" key="4">
    <source>
        <dbReference type="ARBA" id="ARBA00022643"/>
    </source>
</evidence>
<keyword evidence="7" id="KW-0694">RNA-binding</keyword>
<evidence type="ECO:0000256" key="5">
    <source>
        <dbReference type="ARBA" id="ARBA00022694"/>
    </source>
</evidence>
<dbReference type="InterPro" id="IPR013785">
    <property type="entry name" value="Aldolase_TIM"/>
</dbReference>
<dbReference type="PIRSF" id="PIRSF006621">
    <property type="entry name" value="Dus"/>
    <property type="match status" value="1"/>
</dbReference>
<evidence type="ECO:0000256" key="2">
    <source>
        <dbReference type="ARBA" id="ARBA00022555"/>
    </source>
</evidence>
<keyword evidence="8" id="KW-0560">Oxidoreductase</keyword>
<dbReference type="InterPro" id="IPR024036">
    <property type="entry name" value="tRNA-dHydroUridine_Synthase_C"/>
</dbReference>
<comment type="catalytic activity">
    <reaction evidence="10">
        <text>a 5,6-dihydrouridine in tRNA + NAD(+) = a uridine in tRNA + NADH + H(+)</text>
        <dbReference type="Rhea" id="RHEA:54452"/>
        <dbReference type="Rhea" id="RHEA-COMP:13339"/>
        <dbReference type="Rhea" id="RHEA-COMP:13887"/>
        <dbReference type="ChEBI" id="CHEBI:15378"/>
        <dbReference type="ChEBI" id="CHEBI:57540"/>
        <dbReference type="ChEBI" id="CHEBI:57945"/>
        <dbReference type="ChEBI" id="CHEBI:65315"/>
        <dbReference type="ChEBI" id="CHEBI:74443"/>
    </reaction>
</comment>
<protein>
    <submittedName>
        <fullName evidence="12">tRNA-dihydrouridine synthase DusB</fullName>
    </submittedName>
</protein>
<evidence type="ECO:0000256" key="10">
    <source>
        <dbReference type="ARBA" id="ARBA00048802"/>
    </source>
</evidence>
<keyword evidence="6" id="KW-0521">NADP</keyword>
<dbReference type="InterPro" id="IPR035587">
    <property type="entry name" value="DUS-like_FMN-bd"/>
</dbReference>
<dbReference type="Pfam" id="PF01207">
    <property type="entry name" value="Dus"/>
    <property type="match status" value="1"/>
</dbReference>
<keyword evidence="5" id="KW-0819">tRNA processing</keyword>
<accession>A0A3B0WAI9</accession>
<evidence type="ECO:0000256" key="1">
    <source>
        <dbReference type="ARBA" id="ARBA00002790"/>
    </source>
</evidence>
<dbReference type="Gene3D" id="1.10.1200.80">
    <property type="entry name" value="Putative flavin oxidoreducatase, domain 2"/>
    <property type="match status" value="1"/>
</dbReference>
<evidence type="ECO:0000259" key="11">
    <source>
        <dbReference type="Pfam" id="PF01207"/>
    </source>
</evidence>
<evidence type="ECO:0000256" key="3">
    <source>
        <dbReference type="ARBA" id="ARBA00022630"/>
    </source>
</evidence>
<keyword evidence="4" id="KW-0288">FMN</keyword>
<dbReference type="AlphaFoldDB" id="A0A3B0WAI9"/>
<dbReference type="GO" id="GO:0017150">
    <property type="term" value="F:tRNA dihydrouridine synthase activity"/>
    <property type="evidence" value="ECO:0007669"/>
    <property type="project" value="InterPro"/>
</dbReference>
<reference evidence="12" key="1">
    <citation type="submission" date="2018-06" db="EMBL/GenBank/DDBJ databases">
        <authorList>
            <person name="Zhirakovskaya E."/>
        </authorList>
    </citation>
    <scope>NUCLEOTIDE SEQUENCE</scope>
</reference>
<dbReference type="Gene3D" id="3.20.20.70">
    <property type="entry name" value="Aldolase class I"/>
    <property type="match status" value="1"/>
</dbReference>
<dbReference type="PANTHER" id="PTHR45846">
    <property type="entry name" value="TRNA-DIHYDROURIDINE(47) SYNTHASE [NAD(P)(+)]-LIKE"/>
    <property type="match status" value="1"/>
</dbReference>
<dbReference type="CDD" id="cd02801">
    <property type="entry name" value="DUS_like_FMN"/>
    <property type="match status" value="1"/>
</dbReference>
<organism evidence="12">
    <name type="scientific">hydrothermal vent metagenome</name>
    <dbReference type="NCBI Taxonomy" id="652676"/>
    <lineage>
        <taxon>unclassified sequences</taxon>
        <taxon>metagenomes</taxon>
        <taxon>ecological metagenomes</taxon>
    </lineage>
</organism>
<feature type="domain" description="DUS-like FMN-binding" evidence="11">
    <location>
        <begin position="20"/>
        <end position="315"/>
    </location>
</feature>